<proteinExistence type="predicted"/>
<feature type="transmembrane region" description="Helical" evidence="5">
    <location>
        <begin position="458"/>
        <end position="477"/>
    </location>
</feature>
<keyword evidence="4 5" id="KW-0472">Membrane</keyword>
<feature type="transmembrane region" description="Helical" evidence="5">
    <location>
        <begin position="12"/>
        <end position="30"/>
    </location>
</feature>
<sequence length="494" mass="56217">MRNEPRIGLRSPWLAGLLAVLLVFLGMMLYYMRLYPLMLLPFLLVGAFFVIYYPKPLLIFLVFATPLSFSFENLGGFGGIGFYFPTEPLLFGIMLLYIIKLISGMRESKKFLRHPLTIAILINVSWIALTAAASTMPVVSFKFLLSRMWFILVIYFMINHFFKDEKFIYKFIKAYIIGLTVAIIYTLFAHARNGFSETAAHWVMWPFFKDHTSYGAIIALIYPLVIYALYRSKKMSFERFLSFGIFVIFTIGLILSYTRAAWVSLVGAMVVWALIKLRIDFKVVLLGGLMITGFYFGFEEQILHKLESNRQDSSGNIGEHVQSITNISSDASNLERLNRWNSAIKMFQEKPILGFGPGTYMFTYGRYQKSSDKTIISTNYGDGGNAHSEYLGPLSEQGLPGALSILAVFIISLVTGIRLYYQLDHNPYLKGVVLCMVLGLVTYYLHGILNNYLDTDKASVPIWGMLSMIVAIQIYHLKDTDYLNRQQSNAVSSK</sequence>
<protein>
    <submittedName>
        <fullName evidence="7">O-antigen ligase family protein</fullName>
    </submittedName>
</protein>
<dbReference type="PANTHER" id="PTHR37422:SF17">
    <property type="entry name" value="O-ANTIGEN LIGASE"/>
    <property type="match status" value="1"/>
</dbReference>
<accession>A0A7K3WUY6</accession>
<name>A0A7K3WUY6_9FLAO</name>
<feature type="transmembrane region" description="Helical" evidence="5">
    <location>
        <begin position="211"/>
        <end position="230"/>
    </location>
</feature>
<evidence type="ECO:0000256" key="2">
    <source>
        <dbReference type="ARBA" id="ARBA00022692"/>
    </source>
</evidence>
<feature type="transmembrane region" description="Helical" evidence="5">
    <location>
        <begin position="74"/>
        <end position="99"/>
    </location>
</feature>
<dbReference type="PANTHER" id="PTHR37422">
    <property type="entry name" value="TEICHURONIC ACID BIOSYNTHESIS PROTEIN TUAE"/>
    <property type="match status" value="1"/>
</dbReference>
<comment type="subcellular location">
    <subcellularLocation>
        <location evidence="1">Membrane</location>
        <topology evidence="1">Multi-pass membrane protein</topology>
    </subcellularLocation>
</comment>
<feature type="transmembrane region" description="Helical" evidence="5">
    <location>
        <begin position="282"/>
        <end position="298"/>
    </location>
</feature>
<feature type="transmembrane region" description="Helical" evidence="5">
    <location>
        <begin position="401"/>
        <end position="421"/>
    </location>
</feature>
<evidence type="ECO:0000256" key="1">
    <source>
        <dbReference type="ARBA" id="ARBA00004141"/>
    </source>
</evidence>
<dbReference type="Proteomes" id="UP000486602">
    <property type="component" value="Unassembled WGS sequence"/>
</dbReference>
<dbReference type="AlphaFoldDB" id="A0A7K3WUY6"/>
<keyword evidence="2 5" id="KW-0812">Transmembrane</keyword>
<evidence type="ECO:0000256" key="5">
    <source>
        <dbReference type="SAM" id="Phobius"/>
    </source>
</evidence>
<feature type="transmembrane region" description="Helical" evidence="5">
    <location>
        <begin position="37"/>
        <end position="54"/>
    </location>
</feature>
<gene>
    <name evidence="7" type="ORF">G3O08_18405</name>
</gene>
<feature type="transmembrane region" description="Helical" evidence="5">
    <location>
        <begin position="428"/>
        <end position="446"/>
    </location>
</feature>
<feature type="transmembrane region" description="Helical" evidence="5">
    <location>
        <begin position="237"/>
        <end position="254"/>
    </location>
</feature>
<feature type="transmembrane region" description="Helical" evidence="5">
    <location>
        <begin position="260"/>
        <end position="275"/>
    </location>
</feature>
<comment type="caution">
    <text evidence="7">The sequence shown here is derived from an EMBL/GenBank/DDBJ whole genome shotgun (WGS) entry which is preliminary data.</text>
</comment>
<evidence type="ECO:0000313" key="8">
    <source>
        <dbReference type="Proteomes" id="UP000486602"/>
    </source>
</evidence>
<dbReference type="GO" id="GO:0016020">
    <property type="term" value="C:membrane"/>
    <property type="evidence" value="ECO:0007669"/>
    <property type="project" value="UniProtKB-SubCell"/>
</dbReference>
<evidence type="ECO:0000259" key="6">
    <source>
        <dbReference type="Pfam" id="PF04932"/>
    </source>
</evidence>
<feature type="transmembrane region" description="Helical" evidence="5">
    <location>
        <begin position="144"/>
        <end position="162"/>
    </location>
</feature>
<feature type="domain" description="O-antigen ligase-related" evidence="6">
    <location>
        <begin position="245"/>
        <end position="405"/>
    </location>
</feature>
<keyword evidence="7" id="KW-0436">Ligase</keyword>
<evidence type="ECO:0000313" key="7">
    <source>
        <dbReference type="EMBL" id="NEN25467.1"/>
    </source>
</evidence>
<organism evidence="7 8">
    <name type="scientific">Cryomorpha ignava</name>
    <dbReference type="NCBI Taxonomy" id="101383"/>
    <lineage>
        <taxon>Bacteria</taxon>
        <taxon>Pseudomonadati</taxon>
        <taxon>Bacteroidota</taxon>
        <taxon>Flavobacteriia</taxon>
        <taxon>Flavobacteriales</taxon>
        <taxon>Cryomorphaceae</taxon>
        <taxon>Cryomorpha</taxon>
    </lineage>
</organism>
<dbReference type="InterPro" id="IPR007016">
    <property type="entry name" value="O-antigen_ligase-rel_domated"/>
</dbReference>
<feature type="transmembrane region" description="Helical" evidence="5">
    <location>
        <begin position="174"/>
        <end position="191"/>
    </location>
</feature>
<dbReference type="InterPro" id="IPR051533">
    <property type="entry name" value="WaaL-like"/>
</dbReference>
<evidence type="ECO:0000256" key="4">
    <source>
        <dbReference type="ARBA" id="ARBA00023136"/>
    </source>
</evidence>
<dbReference type="EMBL" id="JAAGVY010000055">
    <property type="protein sequence ID" value="NEN25467.1"/>
    <property type="molecule type" value="Genomic_DNA"/>
</dbReference>
<keyword evidence="3 5" id="KW-1133">Transmembrane helix</keyword>
<evidence type="ECO:0000256" key="3">
    <source>
        <dbReference type="ARBA" id="ARBA00022989"/>
    </source>
</evidence>
<dbReference type="RefSeq" id="WP_163286921.1">
    <property type="nucleotide sequence ID" value="NZ_JAAGVY010000055.1"/>
</dbReference>
<keyword evidence="8" id="KW-1185">Reference proteome</keyword>
<reference evidence="7 8" key="1">
    <citation type="submission" date="2020-02" db="EMBL/GenBank/DDBJ databases">
        <title>Out from the shadows clarifying the taxonomy of the family Cryomorphaceae and related taxa by utilizing the GTDB taxonomic framework.</title>
        <authorList>
            <person name="Bowman J.P."/>
        </authorList>
    </citation>
    <scope>NUCLEOTIDE SEQUENCE [LARGE SCALE GENOMIC DNA]</scope>
    <source>
        <strain evidence="7 8">QSSC 1-22</strain>
    </source>
</reference>
<dbReference type="Pfam" id="PF04932">
    <property type="entry name" value="Wzy_C"/>
    <property type="match status" value="1"/>
</dbReference>
<feature type="transmembrane region" description="Helical" evidence="5">
    <location>
        <begin position="111"/>
        <end position="132"/>
    </location>
</feature>
<dbReference type="GO" id="GO:0016874">
    <property type="term" value="F:ligase activity"/>
    <property type="evidence" value="ECO:0007669"/>
    <property type="project" value="UniProtKB-KW"/>
</dbReference>